<keyword evidence="5 11" id="KW-0489">Methyltransferase</keyword>
<feature type="compositionally biased region" description="Basic and acidic residues" evidence="12">
    <location>
        <begin position="664"/>
        <end position="675"/>
    </location>
</feature>
<feature type="region of interest" description="Disordered" evidence="12">
    <location>
        <begin position="1"/>
        <end position="37"/>
    </location>
</feature>
<feature type="active site" description="Nucleophile" evidence="11">
    <location>
        <position position="316"/>
    </location>
</feature>
<dbReference type="Proteomes" id="UP000728032">
    <property type="component" value="Unassembled WGS sequence"/>
</dbReference>
<dbReference type="InterPro" id="IPR018314">
    <property type="entry name" value="RsmB/NOL1/NOP2-like_CS"/>
</dbReference>
<keyword evidence="9 11" id="KW-0694">RNA-binding</keyword>
<feature type="region of interest" description="Disordered" evidence="12">
    <location>
        <begin position="429"/>
        <end position="456"/>
    </location>
</feature>
<evidence type="ECO:0000256" key="1">
    <source>
        <dbReference type="ARBA" id="ARBA00004123"/>
    </source>
</evidence>
<dbReference type="EC" id="2.1.1.203" evidence="3"/>
<reference evidence="14" key="1">
    <citation type="submission" date="2020-11" db="EMBL/GenBank/DDBJ databases">
        <authorList>
            <person name="Tran Van P."/>
        </authorList>
    </citation>
    <scope>NUCLEOTIDE SEQUENCE</scope>
</reference>
<dbReference type="InterPro" id="IPR023267">
    <property type="entry name" value="RCMT"/>
</dbReference>
<dbReference type="PRINTS" id="PR02011">
    <property type="entry name" value="RCMTNCL1"/>
</dbReference>
<dbReference type="GO" id="GO:0005737">
    <property type="term" value="C:cytoplasm"/>
    <property type="evidence" value="ECO:0007669"/>
    <property type="project" value="TreeGrafter"/>
</dbReference>
<dbReference type="InterPro" id="IPR057286">
    <property type="entry name" value="PUA_NSUN2"/>
</dbReference>
<keyword evidence="4" id="KW-0820">tRNA-binding</keyword>
<sequence>MSSDVSHKKRKRFKRGKQRKSKEESTDGRRDGHKSYSDIVKDNKDYELYYKTQDIISESEWQTFMSCLREPLPSAFRLTSYCKSQTIALRNIIESDEFNGSVGDKSDTMNGLTCIDWYPNRFAWNINISRVEIRKSQSFRILQNFLISETDSGYISRQEAVSMIPALLMDIKPGHRVLDMCAAPGSKTAQIIEMLHSEDGSSDGAVVANDVDNKRCYMLVHQSKRLHSCSTLITNHDAGGMPNFYDTVDGQRVVLKFDRILCDVPCTGDGTIRKNYDVWIKWNVANGNNFHGIQLRIAKRGLEMLKKDGILVYSTCSLNPIEDEAVIASLLNLSEGGAQLEDVSTVLPNLKYKKGLEKWKVMTREMVCIESVDEVQEKYKSQIRESLFSPKNAKELNLNRCLRVLPHLQNTGGFFVAVIRKTVDSLPWESSAQTPAPNESTEVSKPEDTQKGDTYRQKKKRKIYGYKEDPFIFLDNTDSDWIKIKDYYGINDSFPFEQLVHRCSVGKKRNIYFLTDAAKRVVVNNQKDIKLINGGVRLFSRSDDKVNPCGYRLTQEGLPSLFPYLNKEHVVEIEAKDAKQLLSSDNMALDLFTGSERLKELNSGCCVLVIKRDAQQTNGFPLTLPICCWKGKTSMRAYIAKNERIHFLRLCGADVTETDAVRSTERERHKVKNEANNEVLDENQPIKTETIESQT</sequence>
<gene>
    <name evidence="14" type="ORF">ONB1V03_LOCUS15428</name>
</gene>
<feature type="region of interest" description="Disordered" evidence="12">
    <location>
        <begin position="664"/>
        <end position="695"/>
    </location>
</feature>
<feature type="binding site" evidence="11">
    <location>
        <position position="237"/>
    </location>
    <ligand>
        <name>S-adenosyl-L-methionine</name>
        <dbReference type="ChEBI" id="CHEBI:59789"/>
    </ligand>
</feature>
<evidence type="ECO:0000256" key="2">
    <source>
        <dbReference type="ARBA" id="ARBA00007494"/>
    </source>
</evidence>
<protein>
    <recommendedName>
        <fullName evidence="3">tRNA (cytosine(34)-C(5))-methyltransferase</fullName>
        <ecNumber evidence="3">2.1.1.203</ecNumber>
    </recommendedName>
</protein>
<feature type="compositionally biased region" description="Polar residues" evidence="12">
    <location>
        <begin position="429"/>
        <end position="441"/>
    </location>
</feature>
<organism evidence="14">
    <name type="scientific">Oppiella nova</name>
    <dbReference type="NCBI Taxonomy" id="334625"/>
    <lineage>
        <taxon>Eukaryota</taxon>
        <taxon>Metazoa</taxon>
        <taxon>Ecdysozoa</taxon>
        <taxon>Arthropoda</taxon>
        <taxon>Chelicerata</taxon>
        <taxon>Arachnida</taxon>
        <taxon>Acari</taxon>
        <taxon>Acariformes</taxon>
        <taxon>Sarcoptiformes</taxon>
        <taxon>Oribatida</taxon>
        <taxon>Brachypylina</taxon>
        <taxon>Oppioidea</taxon>
        <taxon>Oppiidae</taxon>
        <taxon>Oppiella</taxon>
    </lineage>
</organism>
<feature type="compositionally biased region" description="Basic and acidic residues" evidence="12">
    <location>
        <begin position="442"/>
        <end position="456"/>
    </location>
</feature>
<keyword evidence="10" id="KW-0539">Nucleus</keyword>
<evidence type="ECO:0000256" key="3">
    <source>
        <dbReference type="ARBA" id="ARBA00012629"/>
    </source>
</evidence>
<keyword evidence="8" id="KW-0819">tRNA processing</keyword>
<dbReference type="InterPro" id="IPR023270">
    <property type="entry name" value="RCMT_NCL1"/>
</dbReference>
<feature type="binding site" evidence="11">
    <location>
        <begin position="181"/>
        <end position="187"/>
    </location>
    <ligand>
        <name>S-adenosyl-L-methionine</name>
        <dbReference type="ChEBI" id="CHEBI:59789"/>
    </ligand>
</feature>
<dbReference type="PRINTS" id="PR02008">
    <property type="entry name" value="RCMTFAMILY"/>
</dbReference>
<dbReference type="InterPro" id="IPR001678">
    <property type="entry name" value="MeTrfase_RsmB-F_NOP2_dom"/>
</dbReference>
<evidence type="ECO:0000313" key="14">
    <source>
        <dbReference type="EMBL" id="CAD7658808.1"/>
    </source>
</evidence>
<evidence type="ECO:0000256" key="6">
    <source>
        <dbReference type="ARBA" id="ARBA00022679"/>
    </source>
</evidence>
<keyword evidence="6 11" id="KW-0808">Transferase</keyword>
<evidence type="ECO:0000256" key="5">
    <source>
        <dbReference type="ARBA" id="ARBA00022603"/>
    </source>
</evidence>
<feature type="binding site" evidence="11">
    <location>
        <position position="210"/>
    </location>
    <ligand>
        <name>S-adenosyl-L-methionine</name>
        <dbReference type="ChEBI" id="CHEBI:59789"/>
    </ligand>
</feature>
<dbReference type="InterPro" id="IPR029063">
    <property type="entry name" value="SAM-dependent_MTases_sf"/>
</dbReference>
<feature type="domain" description="SAM-dependent MTase RsmB/NOP-type" evidence="13">
    <location>
        <begin position="64"/>
        <end position="422"/>
    </location>
</feature>
<evidence type="ECO:0000256" key="11">
    <source>
        <dbReference type="PROSITE-ProRule" id="PRU01023"/>
    </source>
</evidence>
<evidence type="ECO:0000313" key="15">
    <source>
        <dbReference type="Proteomes" id="UP000728032"/>
    </source>
</evidence>
<evidence type="ECO:0000256" key="4">
    <source>
        <dbReference type="ARBA" id="ARBA00022555"/>
    </source>
</evidence>
<dbReference type="GO" id="GO:0005634">
    <property type="term" value="C:nucleus"/>
    <property type="evidence" value="ECO:0007669"/>
    <property type="project" value="UniProtKB-SubCell"/>
</dbReference>
<comment type="subcellular location">
    <subcellularLocation>
        <location evidence="1">Nucleus</location>
    </subcellularLocation>
</comment>
<name>A0A7R9MFE5_9ACAR</name>
<evidence type="ECO:0000256" key="12">
    <source>
        <dbReference type="SAM" id="MobiDB-lite"/>
    </source>
</evidence>
<evidence type="ECO:0000256" key="7">
    <source>
        <dbReference type="ARBA" id="ARBA00022691"/>
    </source>
</evidence>
<dbReference type="OrthoDB" id="6093671at2759"/>
<evidence type="ECO:0000259" key="13">
    <source>
        <dbReference type="PROSITE" id="PS51686"/>
    </source>
</evidence>
<dbReference type="GO" id="GO:0000049">
    <property type="term" value="F:tRNA binding"/>
    <property type="evidence" value="ECO:0007669"/>
    <property type="project" value="UniProtKB-KW"/>
</dbReference>
<dbReference type="PANTHER" id="PTHR22808">
    <property type="entry name" value="NCL1 YEAST -RELATED NOL1/NOP2/FMU SUN DOMAIN-CONTAINING"/>
    <property type="match status" value="1"/>
</dbReference>
<accession>A0A7R9MFE5</accession>
<feature type="binding site" evidence="11">
    <location>
        <position position="263"/>
    </location>
    <ligand>
        <name>S-adenosyl-L-methionine</name>
        <dbReference type="ChEBI" id="CHEBI:59789"/>
    </ligand>
</feature>
<comment type="similarity">
    <text evidence="2 11">Belongs to the class I-like SAM-binding methyltransferase superfamily. RsmB/NOP family.</text>
</comment>
<dbReference type="EMBL" id="CAJPVJ010015876">
    <property type="protein sequence ID" value="CAG2175994.1"/>
    <property type="molecule type" value="Genomic_DNA"/>
</dbReference>
<dbReference type="InterPro" id="IPR049560">
    <property type="entry name" value="MeTrfase_RsmB-F_NOP2_cat"/>
</dbReference>
<dbReference type="InterPro" id="IPR057285">
    <property type="entry name" value="Pre-PUA_NSUN2"/>
</dbReference>
<dbReference type="PROSITE" id="PS51686">
    <property type="entry name" value="SAM_MT_RSMB_NOP"/>
    <property type="match status" value="1"/>
</dbReference>
<dbReference type="GO" id="GO:0030488">
    <property type="term" value="P:tRNA methylation"/>
    <property type="evidence" value="ECO:0007669"/>
    <property type="project" value="TreeGrafter"/>
</dbReference>
<proteinExistence type="inferred from homology"/>
<evidence type="ECO:0000256" key="8">
    <source>
        <dbReference type="ARBA" id="ARBA00022694"/>
    </source>
</evidence>
<feature type="compositionally biased region" description="Polar residues" evidence="12">
    <location>
        <begin position="685"/>
        <end position="695"/>
    </location>
</feature>
<dbReference type="PROSITE" id="PS01153">
    <property type="entry name" value="NOL1_NOP2_SUN"/>
    <property type="match status" value="1"/>
</dbReference>
<keyword evidence="15" id="KW-1185">Reference proteome</keyword>
<keyword evidence="7 11" id="KW-0949">S-adenosyl-L-methionine</keyword>
<dbReference type="Pfam" id="PF25376">
    <property type="entry name" value="Pre-PUA_NSUN2"/>
    <property type="match status" value="1"/>
</dbReference>
<dbReference type="AlphaFoldDB" id="A0A7R9MFE5"/>
<dbReference type="PANTHER" id="PTHR22808:SF1">
    <property type="entry name" value="RNA CYTOSINE-C(5)-METHYLTRANSFERASE NSUN2-RELATED"/>
    <property type="match status" value="1"/>
</dbReference>
<dbReference type="Gene3D" id="3.40.50.150">
    <property type="entry name" value="Vaccinia Virus protein VP39"/>
    <property type="match status" value="1"/>
</dbReference>
<dbReference type="GO" id="GO:0016428">
    <property type="term" value="F:tRNA (cytidine-5-)-methyltransferase activity"/>
    <property type="evidence" value="ECO:0007669"/>
    <property type="project" value="InterPro"/>
</dbReference>
<dbReference type="EMBL" id="OC930701">
    <property type="protein sequence ID" value="CAD7658808.1"/>
    <property type="molecule type" value="Genomic_DNA"/>
</dbReference>
<dbReference type="Pfam" id="PF25378">
    <property type="entry name" value="PUA_NSUN2"/>
    <property type="match status" value="1"/>
</dbReference>
<dbReference type="Pfam" id="PF01189">
    <property type="entry name" value="Methyltr_RsmB-F"/>
    <property type="match status" value="1"/>
</dbReference>
<dbReference type="SUPFAM" id="SSF53335">
    <property type="entry name" value="S-adenosyl-L-methionine-dependent methyltransferases"/>
    <property type="match status" value="1"/>
</dbReference>
<evidence type="ECO:0000256" key="9">
    <source>
        <dbReference type="ARBA" id="ARBA00022884"/>
    </source>
</evidence>
<feature type="compositionally biased region" description="Basic and acidic residues" evidence="12">
    <location>
        <begin position="21"/>
        <end position="37"/>
    </location>
</feature>
<evidence type="ECO:0000256" key="10">
    <source>
        <dbReference type="ARBA" id="ARBA00023242"/>
    </source>
</evidence>
<feature type="compositionally biased region" description="Basic residues" evidence="12">
    <location>
        <begin position="7"/>
        <end position="20"/>
    </location>
</feature>